<dbReference type="KEGG" id="nta:107770194"/>
<evidence type="ECO:0000259" key="1">
    <source>
        <dbReference type="Pfam" id="PF13966"/>
    </source>
</evidence>
<dbReference type="Pfam" id="PF13966">
    <property type="entry name" value="zf-RVT"/>
    <property type="match status" value="1"/>
</dbReference>
<name>A0A1S3XYN9_TOBAC</name>
<accession>A0A1S3XYN9</accession>
<sequence length="291" mass="34558">MAEVGIGANGRTCACQRRKVVWDSHHFLMSQEHYFSRLWWNFRTTKTLWANFMWNKYCKKELPTTVQFREGSHVWRKMLEAREEIEHEILWELNRGTTNIWHENWTGLGALYHAVPSDFDTNENLQEVIELREGYDWNYQMLENNFPAEIAAYISQELHFENTYEGCDTPKWMPTASGRFSVTTAWQLMRHRAHPKHEYKLLRTKGLPFKISFFLWRLWKGKVPTYDMWRKNGYMVVSKCWCCLQPEADSIQHLFLTSSTANRVWRFFGQAAGSSNSDNLGALEEKKHNEA</sequence>
<dbReference type="RefSeq" id="XP_016444959.1">
    <property type="nucleotide sequence ID" value="XM_016589473.1"/>
</dbReference>
<organism evidence="2">
    <name type="scientific">Nicotiana tabacum</name>
    <name type="common">Common tobacco</name>
    <dbReference type="NCBI Taxonomy" id="4097"/>
    <lineage>
        <taxon>Eukaryota</taxon>
        <taxon>Viridiplantae</taxon>
        <taxon>Streptophyta</taxon>
        <taxon>Embryophyta</taxon>
        <taxon>Tracheophyta</taxon>
        <taxon>Spermatophyta</taxon>
        <taxon>Magnoliopsida</taxon>
        <taxon>eudicotyledons</taxon>
        <taxon>Gunneridae</taxon>
        <taxon>Pentapetalae</taxon>
        <taxon>asterids</taxon>
        <taxon>lamiids</taxon>
        <taxon>Solanales</taxon>
        <taxon>Solanaceae</taxon>
        <taxon>Nicotianoideae</taxon>
        <taxon>Nicotianeae</taxon>
        <taxon>Nicotiana</taxon>
    </lineage>
</organism>
<proteinExistence type="predicted"/>
<dbReference type="OrthoDB" id="1250017at2759"/>
<dbReference type="PaxDb" id="4097-A0A1S3XYN9"/>
<gene>
    <name evidence="2" type="primary">LOC107770194</name>
</gene>
<protein>
    <recommendedName>
        <fullName evidence="1">Reverse transcriptase zinc-binding domain-containing protein</fullName>
    </recommendedName>
</protein>
<dbReference type="OMA" id="FFCENEW"/>
<feature type="domain" description="Reverse transcriptase zinc-binding" evidence="1">
    <location>
        <begin position="180"/>
        <end position="265"/>
    </location>
</feature>
<evidence type="ECO:0000313" key="2">
    <source>
        <dbReference type="RefSeq" id="XP_016444959.1"/>
    </source>
</evidence>
<dbReference type="AlphaFoldDB" id="A0A1S3XYN9"/>
<reference evidence="2" key="1">
    <citation type="submission" date="2025-08" db="UniProtKB">
        <authorList>
            <consortium name="RefSeq"/>
        </authorList>
    </citation>
    <scope>IDENTIFICATION</scope>
</reference>
<dbReference type="InterPro" id="IPR026960">
    <property type="entry name" value="RVT-Znf"/>
</dbReference>